<feature type="region of interest" description="Disordered" evidence="1">
    <location>
        <begin position="84"/>
        <end position="121"/>
    </location>
</feature>
<gene>
    <name evidence="2" type="ORF">Tco_1043017</name>
</gene>
<sequence>TRKVEENLHVNFLENKPNVAGSGPEWLFDIDILTNSMNYQPVSAGNRTNGNAGLETNSDAGQAGKENVPNQECILLPLLHTSSNVPLNSEKDKSPPKDDARKINEVRDSAKDSNMNGLGEAINTDRTNRLNTISSPFNTVNSPLNTVGSTVNTVSSSFTTMDPGRAKEQRNEYESFFDPLILDLEDTSDLQDTGIFGSAYDDEYVGVEADLNNLETTMSVSPIPTTKIHKDHPKA</sequence>
<evidence type="ECO:0000313" key="2">
    <source>
        <dbReference type="EMBL" id="GJT76292.1"/>
    </source>
</evidence>
<dbReference type="EMBL" id="BQNB010018611">
    <property type="protein sequence ID" value="GJT76292.1"/>
    <property type="molecule type" value="Genomic_DNA"/>
</dbReference>
<reference evidence="2" key="1">
    <citation type="journal article" date="2022" name="Int. J. Mol. Sci.">
        <title>Draft Genome of Tanacetum Coccineum: Genomic Comparison of Closely Related Tanacetum-Family Plants.</title>
        <authorList>
            <person name="Yamashiro T."/>
            <person name="Shiraishi A."/>
            <person name="Nakayama K."/>
            <person name="Satake H."/>
        </authorList>
    </citation>
    <scope>NUCLEOTIDE SEQUENCE</scope>
</reference>
<evidence type="ECO:0000313" key="3">
    <source>
        <dbReference type="Proteomes" id="UP001151760"/>
    </source>
</evidence>
<feature type="non-terminal residue" evidence="2">
    <location>
        <position position="1"/>
    </location>
</feature>
<proteinExistence type="predicted"/>
<accession>A0ABQ5GKU8</accession>
<comment type="caution">
    <text evidence="2">The sequence shown here is derived from an EMBL/GenBank/DDBJ whole genome shotgun (WGS) entry which is preliminary data.</text>
</comment>
<feature type="compositionally biased region" description="Basic and acidic residues" evidence="1">
    <location>
        <begin position="89"/>
        <end position="111"/>
    </location>
</feature>
<protein>
    <submittedName>
        <fullName evidence="2">Uncharacterized protein</fullName>
    </submittedName>
</protein>
<evidence type="ECO:0000256" key="1">
    <source>
        <dbReference type="SAM" id="MobiDB-lite"/>
    </source>
</evidence>
<name>A0ABQ5GKU8_9ASTR</name>
<reference evidence="2" key="2">
    <citation type="submission" date="2022-01" db="EMBL/GenBank/DDBJ databases">
        <authorList>
            <person name="Yamashiro T."/>
            <person name="Shiraishi A."/>
            <person name="Satake H."/>
            <person name="Nakayama K."/>
        </authorList>
    </citation>
    <scope>NUCLEOTIDE SEQUENCE</scope>
</reference>
<keyword evidence="3" id="KW-1185">Reference proteome</keyword>
<organism evidence="2 3">
    <name type="scientific">Tanacetum coccineum</name>
    <dbReference type="NCBI Taxonomy" id="301880"/>
    <lineage>
        <taxon>Eukaryota</taxon>
        <taxon>Viridiplantae</taxon>
        <taxon>Streptophyta</taxon>
        <taxon>Embryophyta</taxon>
        <taxon>Tracheophyta</taxon>
        <taxon>Spermatophyta</taxon>
        <taxon>Magnoliopsida</taxon>
        <taxon>eudicotyledons</taxon>
        <taxon>Gunneridae</taxon>
        <taxon>Pentapetalae</taxon>
        <taxon>asterids</taxon>
        <taxon>campanulids</taxon>
        <taxon>Asterales</taxon>
        <taxon>Asteraceae</taxon>
        <taxon>Asteroideae</taxon>
        <taxon>Anthemideae</taxon>
        <taxon>Anthemidinae</taxon>
        <taxon>Tanacetum</taxon>
    </lineage>
</organism>
<dbReference type="Proteomes" id="UP001151760">
    <property type="component" value="Unassembled WGS sequence"/>
</dbReference>